<dbReference type="InterPro" id="IPR029033">
    <property type="entry name" value="His_PPase_superfam"/>
</dbReference>
<keyword evidence="1" id="KW-0418">Kinase</keyword>
<dbReference type="InterPro" id="IPR013078">
    <property type="entry name" value="His_Pase_superF_clade-1"/>
</dbReference>
<evidence type="ECO:0000313" key="2">
    <source>
        <dbReference type="Proteomes" id="UP000325081"/>
    </source>
</evidence>
<dbReference type="SUPFAM" id="SSF53254">
    <property type="entry name" value="Phosphoglycerate mutase-like"/>
    <property type="match status" value="1"/>
</dbReference>
<organism evidence="1 2">
    <name type="scientific">Striga asiatica</name>
    <name type="common">Asiatic witchweed</name>
    <name type="synonym">Buchnera asiatica</name>
    <dbReference type="NCBI Taxonomy" id="4170"/>
    <lineage>
        <taxon>Eukaryota</taxon>
        <taxon>Viridiplantae</taxon>
        <taxon>Streptophyta</taxon>
        <taxon>Embryophyta</taxon>
        <taxon>Tracheophyta</taxon>
        <taxon>Spermatophyta</taxon>
        <taxon>Magnoliopsida</taxon>
        <taxon>eudicotyledons</taxon>
        <taxon>Gunneridae</taxon>
        <taxon>Pentapetalae</taxon>
        <taxon>asterids</taxon>
        <taxon>lamiids</taxon>
        <taxon>Lamiales</taxon>
        <taxon>Orobanchaceae</taxon>
        <taxon>Buchnereae</taxon>
        <taxon>Striga</taxon>
    </lineage>
</organism>
<dbReference type="PANTHER" id="PTHR47927">
    <property type="entry name" value="PUTATIVE-RELATED"/>
    <property type="match status" value="1"/>
</dbReference>
<dbReference type="AlphaFoldDB" id="A0A5A7PKC5"/>
<name>A0A5A7PKC5_STRAF</name>
<accession>A0A5A7PKC5</accession>
<dbReference type="Pfam" id="PF00300">
    <property type="entry name" value="His_Phos_1"/>
    <property type="match status" value="1"/>
</dbReference>
<reference evidence="2" key="1">
    <citation type="journal article" date="2019" name="Curr. Biol.">
        <title>Genome Sequence of Striga asiatica Provides Insight into the Evolution of Plant Parasitism.</title>
        <authorList>
            <person name="Yoshida S."/>
            <person name="Kim S."/>
            <person name="Wafula E.K."/>
            <person name="Tanskanen J."/>
            <person name="Kim Y.M."/>
            <person name="Honaas L."/>
            <person name="Yang Z."/>
            <person name="Spallek T."/>
            <person name="Conn C.E."/>
            <person name="Ichihashi Y."/>
            <person name="Cheong K."/>
            <person name="Cui S."/>
            <person name="Der J.P."/>
            <person name="Gundlach H."/>
            <person name="Jiao Y."/>
            <person name="Hori C."/>
            <person name="Ishida J.K."/>
            <person name="Kasahara H."/>
            <person name="Kiba T."/>
            <person name="Kim M.S."/>
            <person name="Koo N."/>
            <person name="Laohavisit A."/>
            <person name="Lee Y.H."/>
            <person name="Lumba S."/>
            <person name="McCourt P."/>
            <person name="Mortimer J.C."/>
            <person name="Mutuku J.M."/>
            <person name="Nomura T."/>
            <person name="Sasaki-Sekimoto Y."/>
            <person name="Seto Y."/>
            <person name="Wang Y."/>
            <person name="Wakatake T."/>
            <person name="Sakakibara H."/>
            <person name="Demura T."/>
            <person name="Yamaguchi S."/>
            <person name="Yoneyama K."/>
            <person name="Manabe R.I."/>
            <person name="Nelson D.C."/>
            <person name="Schulman A.H."/>
            <person name="Timko M.P."/>
            <person name="dePamphilis C.W."/>
            <person name="Choi D."/>
            <person name="Shirasu K."/>
        </authorList>
    </citation>
    <scope>NUCLEOTIDE SEQUENCE [LARGE SCALE GENOMIC DNA]</scope>
    <source>
        <strain evidence="2">cv. UVA1</strain>
    </source>
</reference>
<evidence type="ECO:0000313" key="1">
    <source>
        <dbReference type="EMBL" id="GER33081.1"/>
    </source>
</evidence>
<gene>
    <name evidence="1" type="ORF">STAS_09190</name>
</gene>
<dbReference type="OrthoDB" id="354304at2759"/>
<keyword evidence="1" id="KW-0808">Transferase</keyword>
<sequence>MTPSIKVWDPYNVLTPPPPLPPLPAHFHRVFCGASGPDDDRVSPSHGECHMNLRPDLIPGRSPDVALMPNGKRQARALAVFLKSQGMRVSAVYRVLATAQYVCQLGS</sequence>
<dbReference type="PANTHER" id="PTHR47927:SF2">
    <property type="entry name" value="PHOSPHOGLYCERATE MUTASE FAMILY PROTEIN"/>
    <property type="match status" value="1"/>
</dbReference>
<proteinExistence type="predicted"/>
<keyword evidence="2" id="KW-1185">Reference proteome</keyword>
<dbReference type="Proteomes" id="UP000325081">
    <property type="component" value="Unassembled WGS sequence"/>
</dbReference>
<protein>
    <submittedName>
        <fullName evidence="1">6-phosphofructo-2-kinase/fructose-2,6-bisphosphatase 1</fullName>
    </submittedName>
</protein>
<dbReference type="Gene3D" id="3.40.50.1240">
    <property type="entry name" value="Phosphoglycerate mutase-like"/>
    <property type="match status" value="1"/>
</dbReference>
<dbReference type="EMBL" id="BKCP01004661">
    <property type="protein sequence ID" value="GER33081.1"/>
    <property type="molecule type" value="Genomic_DNA"/>
</dbReference>
<dbReference type="GO" id="GO:0016301">
    <property type="term" value="F:kinase activity"/>
    <property type="evidence" value="ECO:0007669"/>
    <property type="project" value="UniProtKB-KW"/>
</dbReference>
<comment type="caution">
    <text evidence="1">The sequence shown here is derived from an EMBL/GenBank/DDBJ whole genome shotgun (WGS) entry which is preliminary data.</text>
</comment>